<dbReference type="SMART" id="SM00184">
    <property type="entry name" value="RING"/>
    <property type="match status" value="1"/>
</dbReference>
<feature type="region of interest" description="Disordered" evidence="7">
    <location>
        <begin position="609"/>
        <end position="644"/>
    </location>
</feature>
<dbReference type="EMBL" id="JBGBPQ010000018">
    <property type="protein sequence ID" value="KAL1507499.1"/>
    <property type="molecule type" value="Genomic_DNA"/>
</dbReference>
<dbReference type="PANTHER" id="PTHR23240:SF35">
    <property type="entry name" value="DNA REPAIR METALLO-BETA-LACTAMASE FAMILY PROTEIN-RELATED"/>
    <property type="match status" value="1"/>
</dbReference>
<evidence type="ECO:0000256" key="2">
    <source>
        <dbReference type="ARBA" id="ARBA00010304"/>
    </source>
</evidence>
<dbReference type="PANTHER" id="PTHR23240">
    <property type="entry name" value="DNA CROSS-LINK REPAIR PROTEIN PSO2/SNM1-RELATED"/>
    <property type="match status" value="1"/>
</dbReference>
<dbReference type="InterPro" id="IPR001279">
    <property type="entry name" value="Metallo-B-lactamas"/>
</dbReference>
<comment type="similarity">
    <text evidence="2">Belongs to the DNA repair metallo-beta-lactamase (DRMBL) family.</text>
</comment>
<dbReference type="GO" id="GO:0036297">
    <property type="term" value="P:interstrand cross-link repair"/>
    <property type="evidence" value="ECO:0007669"/>
    <property type="project" value="TreeGrafter"/>
</dbReference>
<keyword evidence="11" id="KW-1185">Reference proteome</keyword>
<comment type="caution">
    <text evidence="10">The sequence shown here is derived from an EMBL/GenBank/DDBJ whole genome shotgun (WGS) entry which is preliminary data.</text>
</comment>
<protein>
    <submittedName>
        <fullName evidence="10">Uncharacterized protein</fullName>
    </submittedName>
</protein>
<keyword evidence="6" id="KW-0479">Metal-binding</keyword>
<sequence>MATQHVCVKRLAPPFDQFIVDGFHFSSDSVTHYFLTHAHADHTTGLHASWHAGAIHCSPITARILRATLGVRPHLLHPIAPGETRQIDGVAVTALDAHHCPGALMFLFATPRHAALHTGDCRASPLLRRQLGAALRGARLGALYLDTTYAAPRHAFPPQAAALDAVDRLVRAELAREPATLFVVGSYSVGKEAVIAAAAAAAGGRALVPPRRAQMLRLCGEWDEAVHADADADDVRVHVTPLGAGGEAHAQLLAALRSHGGRFKAAVFVRPTGWTYSEAMWRDGNLAPRVWAENGGATRVYGVPYSEHSAFPELQELVRMLRPRLLVPTVNAETRQKRERLVALFAPLLDHSRDKCKLDWHFKGEGAASASEGEGLGSVDVETQRRLWQQLHDEQAAEKGTDDSLAPPVEAAAAAAAAAEAMEEGQAEEEEEKQAEEEEEKQAEDGAVLAVLAVLGEGTPAAYVRSLLESGGDAETAIAIHFGANEGKVPAAYTSPAAETDLEAERAAEAAAGGAPADEELQLPPGTVAWVLGKEFRLYQSREALHARLKALGAAVVGEGRRHSKQEVTLIVIAEGAEVGAVPRSACPAAAVVRESWVVRRAMALRGGRIAPASPAPPATQQKKRCRAPSVASGEKRAARTRGLSAAASARQARALSERLYLIEQRDESATSPSGLLTHRRTFAVLGSTGNVYTVAICRLPSCTCVDHTERKQVCKHLLFVYHKVLSVPHDSVIPVQRALLRSELRSILSSAAADSSALDAATLASSAVRSAYAQAMGAPAAPIPSGAPRAPPPDEPCAICFEEIDAEARGDEQRTARCSHGCGRLYHADCLRRWFESGCARGLQCPVCRARCEVAAEPREAGEEAEVDEGYLNLRALQPGVQRARDSSTYSSWLEVHERNREAASLASGAPLTGGSASQHD</sequence>
<keyword evidence="3" id="KW-0227">DNA damage</keyword>
<feature type="region of interest" description="Disordered" evidence="7">
    <location>
        <begin position="497"/>
        <end position="520"/>
    </location>
</feature>
<feature type="compositionally biased region" description="Low complexity" evidence="7">
    <location>
        <begin position="410"/>
        <end position="420"/>
    </location>
</feature>
<proteinExistence type="inferred from homology"/>
<evidence type="ECO:0000256" key="5">
    <source>
        <dbReference type="ARBA" id="ARBA00023242"/>
    </source>
</evidence>
<feature type="domain" description="SWIM-type" evidence="9">
    <location>
        <begin position="693"/>
        <end position="726"/>
    </location>
</feature>
<dbReference type="GO" id="GO:0006303">
    <property type="term" value="P:double-strand break repair via nonhomologous end joining"/>
    <property type="evidence" value="ECO:0007669"/>
    <property type="project" value="TreeGrafter"/>
</dbReference>
<dbReference type="InterPro" id="IPR036866">
    <property type="entry name" value="RibonucZ/Hydroxyglut_hydro"/>
</dbReference>
<dbReference type="PROSITE" id="PS50966">
    <property type="entry name" value="ZF_SWIM"/>
    <property type="match status" value="1"/>
</dbReference>
<keyword evidence="5" id="KW-0539">Nucleus</keyword>
<name>A0AB34IWK5_PRYPA</name>
<feature type="region of interest" description="Disordered" evidence="7">
    <location>
        <begin position="393"/>
        <end position="445"/>
    </location>
</feature>
<dbReference type="GO" id="GO:0008270">
    <property type="term" value="F:zinc ion binding"/>
    <property type="evidence" value="ECO:0007669"/>
    <property type="project" value="UniProtKB-KW"/>
</dbReference>
<dbReference type="GO" id="GO:0003684">
    <property type="term" value="F:damaged DNA binding"/>
    <property type="evidence" value="ECO:0007669"/>
    <property type="project" value="TreeGrafter"/>
</dbReference>
<dbReference type="GO" id="GO:0005634">
    <property type="term" value="C:nucleus"/>
    <property type="evidence" value="ECO:0007669"/>
    <property type="project" value="UniProtKB-SubCell"/>
</dbReference>
<dbReference type="Gene3D" id="3.40.50.12650">
    <property type="match status" value="1"/>
</dbReference>
<dbReference type="Gene3D" id="3.30.40.10">
    <property type="entry name" value="Zinc/RING finger domain, C3HC4 (zinc finger)"/>
    <property type="match status" value="1"/>
</dbReference>
<feature type="compositionally biased region" description="Acidic residues" evidence="7">
    <location>
        <begin position="421"/>
        <end position="442"/>
    </location>
</feature>
<dbReference type="SUPFAM" id="SSF57850">
    <property type="entry name" value="RING/U-box"/>
    <property type="match status" value="1"/>
</dbReference>
<dbReference type="Pfam" id="PF07522">
    <property type="entry name" value="DRMBL"/>
    <property type="match status" value="1"/>
</dbReference>
<evidence type="ECO:0000256" key="1">
    <source>
        <dbReference type="ARBA" id="ARBA00004123"/>
    </source>
</evidence>
<evidence type="ECO:0000256" key="6">
    <source>
        <dbReference type="PROSITE-ProRule" id="PRU00175"/>
    </source>
</evidence>
<dbReference type="Pfam" id="PF12706">
    <property type="entry name" value="Lactamase_B_2"/>
    <property type="match status" value="1"/>
</dbReference>
<evidence type="ECO:0000256" key="4">
    <source>
        <dbReference type="ARBA" id="ARBA00023204"/>
    </source>
</evidence>
<dbReference type="InterPro" id="IPR001841">
    <property type="entry name" value="Znf_RING"/>
</dbReference>
<dbReference type="Proteomes" id="UP001515480">
    <property type="component" value="Unassembled WGS sequence"/>
</dbReference>
<evidence type="ECO:0000313" key="11">
    <source>
        <dbReference type="Proteomes" id="UP001515480"/>
    </source>
</evidence>
<evidence type="ECO:0000259" key="8">
    <source>
        <dbReference type="PROSITE" id="PS50089"/>
    </source>
</evidence>
<reference evidence="10 11" key="1">
    <citation type="journal article" date="2024" name="Science">
        <title>Giant polyketide synthase enzymes in the biosynthesis of giant marine polyether toxins.</title>
        <authorList>
            <person name="Fallon T.R."/>
            <person name="Shende V.V."/>
            <person name="Wierzbicki I.H."/>
            <person name="Pendleton A.L."/>
            <person name="Watervoot N.F."/>
            <person name="Auber R.P."/>
            <person name="Gonzalez D.J."/>
            <person name="Wisecaver J.H."/>
            <person name="Moore B.S."/>
        </authorList>
    </citation>
    <scope>NUCLEOTIDE SEQUENCE [LARGE SCALE GENOMIC DNA]</scope>
    <source>
        <strain evidence="10 11">12B1</strain>
    </source>
</reference>
<dbReference type="Gene3D" id="3.60.15.10">
    <property type="entry name" value="Ribonuclease Z/Hydroxyacylglutathione hydrolase-like"/>
    <property type="match status" value="1"/>
</dbReference>
<dbReference type="GO" id="GO:0035312">
    <property type="term" value="F:5'-3' DNA exonuclease activity"/>
    <property type="evidence" value="ECO:0007669"/>
    <property type="project" value="TreeGrafter"/>
</dbReference>
<dbReference type="Pfam" id="PF13639">
    <property type="entry name" value="zf-RING_2"/>
    <property type="match status" value="1"/>
</dbReference>
<dbReference type="AlphaFoldDB" id="A0AB34IWK5"/>
<keyword evidence="4" id="KW-0234">DNA repair</keyword>
<gene>
    <name evidence="10" type="ORF">AB1Y20_008335</name>
</gene>
<evidence type="ECO:0000256" key="7">
    <source>
        <dbReference type="SAM" id="MobiDB-lite"/>
    </source>
</evidence>
<dbReference type="SUPFAM" id="SSF56281">
    <property type="entry name" value="Metallo-hydrolase/oxidoreductase"/>
    <property type="match status" value="1"/>
</dbReference>
<dbReference type="CDD" id="cd16273">
    <property type="entry name" value="SNM1A-1C-like_MBL-fold"/>
    <property type="match status" value="1"/>
</dbReference>
<dbReference type="InterPro" id="IPR013083">
    <property type="entry name" value="Znf_RING/FYVE/PHD"/>
</dbReference>
<dbReference type="CDD" id="cd16448">
    <property type="entry name" value="RING-H2"/>
    <property type="match status" value="1"/>
</dbReference>
<dbReference type="InterPro" id="IPR011084">
    <property type="entry name" value="DRMBL"/>
</dbReference>
<comment type="subcellular location">
    <subcellularLocation>
        <location evidence="1">Nucleus</location>
    </subcellularLocation>
</comment>
<organism evidence="10 11">
    <name type="scientific">Prymnesium parvum</name>
    <name type="common">Toxic golden alga</name>
    <dbReference type="NCBI Taxonomy" id="97485"/>
    <lineage>
        <taxon>Eukaryota</taxon>
        <taxon>Haptista</taxon>
        <taxon>Haptophyta</taxon>
        <taxon>Prymnesiophyceae</taxon>
        <taxon>Prymnesiales</taxon>
        <taxon>Prymnesiaceae</taxon>
        <taxon>Prymnesium</taxon>
    </lineage>
</organism>
<keyword evidence="6" id="KW-0863">Zinc-finger</keyword>
<feature type="compositionally biased region" description="Basic and acidic residues" evidence="7">
    <location>
        <begin position="393"/>
        <end position="402"/>
    </location>
</feature>
<dbReference type="PROSITE" id="PS50089">
    <property type="entry name" value="ZF_RING_2"/>
    <property type="match status" value="1"/>
</dbReference>
<feature type="domain" description="RING-type" evidence="8">
    <location>
        <begin position="798"/>
        <end position="850"/>
    </location>
</feature>
<dbReference type="InterPro" id="IPR007527">
    <property type="entry name" value="Znf_SWIM"/>
</dbReference>
<evidence type="ECO:0000256" key="3">
    <source>
        <dbReference type="ARBA" id="ARBA00022763"/>
    </source>
</evidence>
<accession>A0AB34IWK5</accession>
<evidence type="ECO:0000313" key="10">
    <source>
        <dbReference type="EMBL" id="KAL1507499.1"/>
    </source>
</evidence>
<evidence type="ECO:0000259" key="9">
    <source>
        <dbReference type="PROSITE" id="PS50966"/>
    </source>
</evidence>
<keyword evidence="6" id="KW-0862">Zinc</keyword>